<evidence type="ECO:0000256" key="2">
    <source>
        <dbReference type="ARBA" id="ARBA00022475"/>
    </source>
</evidence>
<protein>
    <recommendedName>
        <fullName evidence="11">Glycosyltransferase RgtA/B/C/D-like domain-containing protein</fullName>
    </recommendedName>
</protein>
<organism evidence="9 10">
    <name type="scientific">Rubripirellula obstinata</name>
    <dbReference type="NCBI Taxonomy" id="406547"/>
    <lineage>
        <taxon>Bacteria</taxon>
        <taxon>Pseudomonadati</taxon>
        <taxon>Planctomycetota</taxon>
        <taxon>Planctomycetia</taxon>
        <taxon>Pirellulales</taxon>
        <taxon>Pirellulaceae</taxon>
        <taxon>Rubripirellula</taxon>
    </lineage>
</organism>
<evidence type="ECO:0000256" key="5">
    <source>
        <dbReference type="ARBA" id="ARBA00022692"/>
    </source>
</evidence>
<evidence type="ECO:0000313" key="9">
    <source>
        <dbReference type="EMBL" id="KAA1257868.1"/>
    </source>
</evidence>
<evidence type="ECO:0000313" key="10">
    <source>
        <dbReference type="Proteomes" id="UP000322699"/>
    </source>
</evidence>
<keyword evidence="5 8" id="KW-0812">Transmembrane</keyword>
<keyword evidence="3" id="KW-0328">Glycosyltransferase</keyword>
<evidence type="ECO:0008006" key="11">
    <source>
        <dbReference type="Google" id="ProtNLM"/>
    </source>
</evidence>
<dbReference type="Proteomes" id="UP000322699">
    <property type="component" value="Unassembled WGS sequence"/>
</dbReference>
<evidence type="ECO:0000256" key="4">
    <source>
        <dbReference type="ARBA" id="ARBA00022679"/>
    </source>
</evidence>
<dbReference type="PANTHER" id="PTHR33908:SF11">
    <property type="entry name" value="MEMBRANE PROTEIN"/>
    <property type="match status" value="1"/>
</dbReference>
<dbReference type="PANTHER" id="PTHR33908">
    <property type="entry name" value="MANNOSYLTRANSFERASE YKCB-RELATED"/>
    <property type="match status" value="1"/>
</dbReference>
<feature type="transmembrane region" description="Helical" evidence="8">
    <location>
        <begin position="20"/>
        <end position="40"/>
    </location>
</feature>
<dbReference type="GO" id="GO:0009103">
    <property type="term" value="P:lipopolysaccharide biosynthetic process"/>
    <property type="evidence" value="ECO:0007669"/>
    <property type="project" value="UniProtKB-ARBA"/>
</dbReference>
<accession>A0A5B1C9P4</accession>
<dbReference type="InterPro" id="IPR050297">
    <property type="entry name" value="LipidA_mod_glycosyltrf_83"/>
</dbReference>
<keyword evidence="10" id="KW-1185">Reference proteome</keyword>
<reference evidence="9 10" key="1">
    <citation type="submission" date="2019-08" db="EMBL/GenBank/DDBJ databases">
        <title>Deep-cultivation of Planctomycetes and their phenomic and genomic characterization uncovers novel biology.</title>
        <authorList>
            <person name="Wiegand S."/>
            <person name="Jogler M."/>
            <person name="Boedeker C."/>
            <person name="Pinto D."/>
            <person name="Vollmers J."/>
            <person name="Rivas-Marin E."/>
            <person name="Kohn T."/>
            <person name="Peeters S.H."/>
            <person name="Heuer A."/>
            <person name="Rast P."/>
            <person name="Oberbeckmann S."/>
            <person name="Bunk B."/>
            <person name="Jeske O."/>
            <person name="Meyerdierks A."/>
            <person name="Storesund J.E."/>
            <person name="Kallscheuer N."/>
            <person name="Luecker S."/>
            <person name="Lage O.M."/>
            <person name="Pohl T."/>
            <person name="Merkel B.J."/>
            <person name="Hornburger P."/>
            <person name="Mueller R.-W."/>
            <person name="Bruemmer F."/>
            <person name="Labrenz M."/>
            <person name="Spormann A.M."/>
            <person name="Op Den Camp H."/>
            <person name="Overmann J."/>
            <person name="Amann R."/>
            <person name="Jetten M.S.M."/>
            <person name="Mascher T."/>
            <person name="Medema M.H."/>
            <person name="Devos D.P."/>
            <person name="Kaster A.-K."/>
            <person name="Ovreas L."/>
            <person name="Rohde M."/>
            <person name="Galperin M.Y."/>
            <person name="Jogler C."/>
        </authorList>
    </citation>
    <scope>NUCLEOTIDE SEQUENCE [LARGE SCALE GENOMIC DNA]</scope>
    <source>
        <strain evidence="9 10">LF1</strain>
    </source>
</reference>
<comment type="caution">
    <text evidence="9">The sequence shown here is derived from an EMBL/GenBank/DDBJ whole genome shotgun (WGS) entry which is preliminary data.</text>
</comment>
<proteinExistence type="predicted"/>
<keyword evidence="2" id="KW-1003">Cell membrane</keyword>
<evidence type="ECO:0000256" key="3">
    <source>
        <dbReference type="ARBA" id="ARBA00022676"/>
    </source>
</evidence>
<feature type="transmembrane region" description="Helical" evidence="8">
    <location>
        <begin position="376"/>
        <end position="398"/>
    </location>
</feature>
<feature type="transmembrane region" description="Helical" evidence="8">
    <location>
        <begin position="410"/>
        <end position="428"/>
    </location>
</feature>
<dbReference type="GO" id="GO:0005886">
    <property type="term" value="C:plasma membrane"/>
    <property type="evidence" value="ECO:0007669"/>
    <property type="project" value="UniProtKB-SubCell"/>
</dbReference>
<evidence type="ECO:0000256" key="1">
    <source>
        <dbReference type="ARBA" id="ARBA00004651"/>
    </source>
</evidence>
<name>A0A5B1C9P4_9BACT</name>
<feature type="transmembrane region" description="Helical" evidence="8">
    <location>
        <begin position="195"/>
        <end position="218"/>
    </location>
</feature>
<keyword evidence="4" id="KW-0808">Transferase</keyword>
<evidence type="ECO:0000256" key="6">
    <source>
        <dbReference type="ARBA" id="ARBA00022989"/>
    </source>
</evidence>
<feature type="transmembrane region" description="Helical" evidence="8">
    <location>
        <begin position="100"/>
        <end position="120"/>
    </location>
</feature>
<comment type="subcellular location">
    <subcellularLocation>
        <location evidence="1">Cell membrane</location>
        <topology evidence="1">Multi-pass membrane protein</topology>
    </subcellularLocation>
</comment>
<feature type="transmembrane region" description="Helical" evidence="8">
    <location>
        <begin position="248"/>
        <end position="267"/>
    </location>
</feature>
<sequence length="457" mass="50785">MRSSVTSVLKPLSRFSGHRLGIAVFLVAVVFRGAVGWVFVDNFDADPDAYAAIANSIERTGVYGLTDDQGIARPTAFRPPLYPWILAVLSISDQDHRIEILVLHAMLGGWTVLATFLIAMRYTSSRWSFLAAGLVLLDPILLMQSTLVMTETLATALAATVLWWCSVMTSHSRRPERAQRSSGNPMLLRCNCRNFAALVPAYSVPAYSVLGILLALSYLCRPTFLVWAVLLLFALAGVSAWRQRWVNMLQPAIALLIVAAGVGAWTARNWTVIGHPVWATTHGGYTLLLGNNPMFYQHLRTSRPGEAWDAEPFLEDYKNRLQEHPEIVDEHSDDRWAYEKAKATIVSQPQVFAYSSLVRLARLWSPMPHQVQGRSASMNLAVGIFYTCVFLTSLIGLFKQRHRLLEPFMLAGLTLAITLSVVHSVYWSNMRMRAPLTPALAVLVAAGCCRNVKVNTD</sequence>
<evidence type="ECO:0000256" key="8">
    <source>
        <dbReference type="SAM" id="Phobius"/>
    </source>
</evidence>
<keyword evidence="6 8" id="KW-1133">Transmembrane helix</keyword>
<dbReference type="AlphaFoldDB" id="A0A5B1C9P4"/>
<feature type="transmembrane region" description="Helical" evidence="8">
    <location>
        <begin position="224"/>
        <end position="241"/>
    </location>
</feature>
<evidence type="ECO:0000256" key="7">
    <source>
        <dbReference type="ARBA" id="ARBA00023136"/>
    </source>
</evidence>
<keyword evidence="7 8" id="KW-0472">Membrane</keyword>
<dbReference type="EMBL" id="VRLW01000001">
    <property type="protein sequence ID" value="KAA1257868.1"/>
    <property type="molecule type" value="Genomic_DNA"/>
</dbReference>
<gene>
    <name evidence="9" type="ORF">LF1_03580</name>
</gene>
<dbReference type="GO" id="GO:0016763">
    <property type="term" value="F:pentosyltransferase activity"/>
    <property type="evidence" value="ECO:0007669"/>
    <property type="project" value="TreeGrafter"/>
</dbReference>
<feature type="transmembrane region" description="Helical" evidence="8">
    <location>
        <begin position="127"/>
        <end position="147"/>
    </location>
</feature>